<dbReference type="GeneID" id="6997812"/>
<proteinExistence type="predicted"/>
<dbReference type="VEuPathDB" id="CryptoDB:CMU_020000"/>
<reference evidence="1" key="1">
    <citation type="submission" date="2008-06" db="EMBL/GenBank/DDBJ databases">
        <authorList>
            <person name="Lorenzi H."/>
            <person name="Inman J."/>
            <person name="Miller J."/>
            <person name="Schobel S."/>
            <person name="Amedeo P."/>
            <person name="Caler E.V."/>
            <person name="da Silva J."/>
        </authorList>
    </citation>
    <scope>NUCLEOTIDE SEQUENCE [LARGE SCALE GENOMIC DNA]</scope>
    <source>
        <strain evidence="1">RN66</strain>
    </source>
</reference>
<gene>
    <name evidence="1" type="ORF">CMU_020000</name>
</gene>
<dbReference type="Proteomes" id="UP000001460">
    <property type="component" value="Unassembled WGS sequence"/>
</dbReference>
<dbReference type="AlphaFoldDB" id="B6AJB9"/>
<organism evidence="1 2">
    <name type="scientific">Cryptosporidium muris (strain RN66)</name>
    <dbReference type="NCBI Taxonomy" id="441375"/>
    <lineage>
        <taxon>Eukaryota</taxon>
        <taxon>Sar</taxon>
        <taxon>Alveolata</taxon>
        <taxon>Apicomplexa</taxon>
        <taxon>Conoidasida</taxon>
        <taxon>Coccidia</taxon>
        <taxon>Eucoccidiorida</taxon>
        <taxon>Eimeriorina</taxon>
        <taxon>Cryptosporidiidae</taxon>
        <taxon>Cryptosporidium</taxon>
    </lineage>
</organism>
<protein>
    <submittedName>
        <fullName evidence="1">Uncharacterized protein</fullName>
    </submittedName>
</protein>
<accession>B6AJB9</accession>
<dbReference type="RefSeq" id="XP_002142606.1">
    <property type="nucleotide sequence ID" value="XM_002142570.1"/>
</dbReference>
<dbReference type="OrthoDB" id="341968at2759"/>
<evidence type="ECO:0000313" key="1">
    <source>
        <dbReference type="EMBL" id="EEA08257.1"/>
    </source>
</evidence>
<evidence type="ECO:0000313" key="2">
    <source>
        <dbReference type="Proteomes" id="UP000001460"/>
    </source>
</evidence>
<sequence>MISILAVIIVNINLKLRFTMSSDSEETWYSVEDLTSLADIYLNKILIYIPIESLSISSISRFRSWEYIDNLKLPLVELKDILQSPLSLMKKLSKVIIQQFDMTRLSNSLDLIASNKNILIKIQHIEIRLDTNLDNQESFEDLFKSFINLLNNYTNLKDDIKILTIKDNSISLISILRIIYEYFPNISRIELQDCEIYNFKSSSMNKIILNSVQELSCIRCDPIITQHLPKLKIIDYEPSIPIELTSLNVFESKITPKVQVFNLRIPKKISDISYLQIFFENFPQIDNLLEFKIKGNWLSDKQRSFAIHCNNSTRLQSNLDILKLNIKFPSLKKLVLESLYISLEFLDIFSSMYRYLFNEAKNNMIDYCIYFEDGQSNIKSYNIRRYKLSSIEEESNILLRNTQDLYINDKCNNFEKTTINFSNEMINTYDNNGPTINLCDSNLDSSYSSSINMQPYLGINMWIIDSISEDSWPLENERKLINQGKFEIPTLDNQLKEIQGESISDIFNLVIPMSLIPNIVDPLKTIFIVSPTKLILSLGYDNLFYSGYILNIMWYYQTNLTDISILPCYLPLDYFLKLSLFRIKSLKVTLLQDKDLKKDHLINLCQWVKTHKSNLTNLHIRITGTSSKWVPKPTDIDRIITLWNKMCPKAKGQIEFQCCYTEHIFKNMNPSIYYMDSLEDSD</sequence>
<keyword evidence="2" id="KW-1185">Reference proteome</keyword>
<dbReference type="EMBL" id="DS989738">
    <property type="protein sequence ID" value="EEA08257.1"/>
    <property type="molecule type" value="Genomic_DNA"/>
</dbReference>
<name>B6AJB9_CRYMR</name>